<name>A0A8T2H1W0_ARASU</name>
<comment type="caution">
    <text evidence="2">The sequence shown here is derived from an EMBL/GenBank/DDBJ whole genome shotgun (WGS) entry which is preliminary data.</text>
</comment>
<keyword evidence="3" id="KW-1185">Reference proteome</keyword>
<dbReference type="AlphaFoldDB" id="A0A8T2H1W0"/>
<evidence type="ECO:0000313" key="2">
    <source>
        <dbReference type="EMBL" id="KAG7653785.1"/>
    </source>
</evidence>
<dbReference type="OrthoDB" id="377733at2759"/>
<reference evidence="2 3" key="1">
    <citation type="submission" date="2020-12" db="EMBL/GenBank/DDBJ databases">
        <title>Concerted genomic and epigenomic changes stabilize Arabidopsis allopolyploids.</title>
        <authorList>
            <person name="Chen Z."/>
        </authorList>
    </citation>
    <scope>NUCLEOTIDE SEQUENCE [LARGE SCALE GENOMIC DNA]</scope>
    <source>
        <strain evidence="2">As9502</strain>
        <tissue evidence="2">Leaf</tissue>
    </source>
</reference>
<evidence type="ECO:0000313" key="3">
    <source>
        <dbReference type="Proteomes" id="UP000694251"/>
    </source>
</evidence>
<evidence type="ECO:0000256" key="1">
    <source>
        <dbReference type="SAM" id="MobiDB-lite"/>
    </source>
</evidence>
<organism evidence="2 3">
    <name type="scientific">Arabidopsis suecica</name>
    <name type="common">Swedish thale-cress</name>
    <name type="synonym">Cardaminopsis suecica</name>
    <dbReference type="NCBI Taxonomy" id="45249"/>
    <lineage>
        <taxon>Eukaryota</taxon>
        <taxon>Viridiplantae</taxon>
        <taxon>Streptophyta</taxon>
        <taxon>Embryophyta</taxon>
        <taxon>Tracheophyta</taxon>
        <taxon>Spermatophyta</taxon>
        <taxon>Magnoliopsida</taxon>
        <taxon>eudicotyledons</taxon>
        <taxon>Gunneridae</taxon>
        <taxon>Pentapetalae</taxon>
        <taxon>rosids</taxon>
        <taxon>malvids</taxon>
        <taxon>Brassicales</taxon>
        <taxon>Brassicaceae</taxon>
        <taxon>Camelineae</taxon>
        <taxon>Arabidopsis</taxon>
    </lineage>
</organism>
<dbReference type="EMBL" id="JAEFBJ010000001">
    <property type="protein sequence ID" value="KAG7653785.1"/>
    <property type="molecule type" value="Genomic_DNA"/>
</dbReference>
<dbReference type="Proteomes" id="UP000694251">
    <property type="component" value="Chromosome 1"/>
</dbReference>
<accession>A0A8T2H1W0</accession>
<feature type="region of interest" description="Disordered" evidence="1">
    <location>
        <begin position="1"/>
        <end position="24"/>
    </location>
</feature>
<protein>
    <submittedName>
        <fullName evidence="2">Uncharacterized protein</fullName>
    </submittedName>
</protein>
<gene>
    <name evidence="2" type="ORF">ISN44_As01g010130</name>
</gene>
<sequence length="66" mass="7317">MDRPGGLSVDSSTNHLRAPSRTVTLGRIQPQAPTCRTVYCNDRDANYAVRFKGNSISTTKYTQRSV</sequence>
<proteinExistence type="predicted"/>